<keyword evidence="9 13" id="KW-0067">ATP-binding</keyword>
<feature type="binding site" evidence="13">
    <location>
        <position position="235"/>
    </location>
    <ligand>
        <name>Zn(2+)</name>
        <dbReference type="ChEBI" id="CHEBI:29105"/>
    </ligand>
</feature>
<evidence type="ECO:0000256" key="9">
    <source>
        <dbReference type="ARBA" id="ARBA00022840"/>
    </source>
</evidence>
<dbReference type="CDD" id="cd00672">
    <property type="entry name" value="CysRS_core"/>
    <property type="match status" value="1"/>
</dbReference>
<dbReference type="SUPFAM" id="SSF47323">
    <property type="entry name" value="Anticodon-binding domain of a subclass of class I aminoacyl-tRNA synthetases"/>
    <property type="match status" value="1"/>
</dbReference>
<name>A0A7L7KSW9_9MOLU</name>
<dbReference type="InterPro" id="IPR015803">
    <property type="entry name" value="Cys-tRNA-ligase"/>
</dbReference>
<evidence type="ECO:0000256" key="4">
    <source>
        <dbReference type="ARBA" id="ARBA00022490"/>
    </source>
</evidence>
<dbReference type="GO" id="GO:0005829">
    <property type="term" value="C:cytosol"/>
    <property type="evidence" value="ECO:0007669"/>
    <property type="project" value="TreeGrafter"/>
</dbReference>
<evidence type="ECO:0000256" key="2">
    <source>
        <dbReference type="ARBA" id="ARBA00005594"/>
    </source>
</evidence>
<dbReference type="AlphaFoldDB" id="A0A7L7KSW9"/>
<dbReference type="PANTHER" id="PTHR10890">
    <property type="entry name" value="CYSTEINYL-TRNA SYNTHETASE"/>
    <property type="match status" value="1"/>
</dbReference>
<accession>A0A7L7KSW9</accession>
<comment type="similarity">
    <text evidence="2 13">Belongs to the class-I aminoacyl-tRNA synthetase family.</text>
</comment>
<sequence length="444" mass="51165">MKIFNSFTNQLEDFVPVHPGKVNMYICGPTVYNYIHIGNARPVIFFDTVRRYFEHRDFEVTFASNFTDVDDKIITKAIELETTEQELAEKFITAFLNDVEKVGSMTDYIKPRVTDYMDKIIVYIQTLIDKGYAYKSEGDVYFRVGKIDDYGQLSNRNIDDLISGARIEVNDKKENPLDFTLWKKTDVGITFDAPFGRGRPGWHTECVAMIDNIFGEEIDIHGGGSGLLFPHHENEIAQAEALHGHHVAKYWMHNGLLNFGGGKMSKSDGNVILVKDLTIDPNVFRLFTLSTHYRSPINFTDDVLDNYQTEWDKIYRVYKQLYLKLDLADQLYGNAKIDPDLLLIYKDFLAAMDQDFNTPNAITALQDLVKKTNQLLRTKTDFEVLLSAKKLFDDFFDVFGLKTGLQPLSKDDKDLYHKWNEARTNKDFDTADELRNLLQEKGIL</sequence>
<dbReference type="GO" id="GO:0006423">
    <property type="term" value="P:cysteinyl-tRNA aminoacylation"/>
    <property type="evidence" value="ECO:0007669"/>
    <property type="project" value="UniProtKB-UniRule"/>
</dbReference>
<evidence type="ECO:0000259" key="14">
    <source>
        <dbReference type="SMART" id="SM00840"/>
    </source>
</evidence>
<dbReference type="PRINTS" id="PR00983">
    <property type="entry name" value="TRNASYNTHCYS"/>
</dbReference>
<keyword evidence="7 13" id="KW-0547">Nucleotide-binding</keyword>
<protein>
    <recommendedName>
        <fullName evidence="13">Cysteine--tRNA ligase</fullName>
        <ecNumber evidence="13">6.1.1.16</ecNumber>
    </recommendedName>
    <alternativeName>
        <fullName evidence="13">Cysteinyl-tRNA synthetase</fullName>
        <shortName evidence="13">CysRS</shortName>
    </alternativeName>
</protein>
<evidence type="ECO:0000256" key="12">
    <source>
        <dbReference type="ARBA" id="ARBA00047398"/>
    </source>
</evidence>
<dbReference type="InterPro" id="IPR014729">
    <property type="entry name" value="Rossmann-like_a/b/a_fold"/>
</dbReference>
<evidence type="ECO:0000256" key="3">
    <source>
        <dbReference type="ARBA" id="ARBA00011245"/>
    </source>
</evidence>
<feature type="binding site" evidence="13">
    <location>
        <position position="206"/>
    </location>
    <ligand>
        <name>Zn(2+)</name>
        <dbReference type="ChEBI" id="CHEBI:29105"/>
    </ligand>
</feature>
<dbReference type="GO" id="GO:0004817">
    <property type="term" value="F:cysteine-tRNA ligase activity"/>
    <property type="evidence" value="ECO:0007669"/>
    <property type="project" value="UniProtKB-UniRule"/>
</dbReference>
<keyword evidence="10 13" id="KW-0648">Protein biosynthesis</keyword>
<dbReference type="RefSeq" id="WP_258877118.1">
    <property type="nucleotide sequence ID" value="NZ_CP048914.1"/>
</dbReference>
<dbReference type="InterPro" id="IPR009080">
    <property type="entry name" value="tRNAsynth_Ia_anticodon-bd"/>
</dbReference>
<dbReference type="GO" id="GO:0008270">
    <property type="term" value="F:zinc ion binding"/>
    <property type="evidence" value="ECO:0007669"/>
    <property type="project" value="UniProtKB-UniRule"/>
</dbReference>
<feature type="binding site" evidence="13">
    <location>
        <position position="27"/>
    </location>
    <ligand>
        <name>Zn(2+)</name>
        <dbReference type="ChEBI" id="CHEBI:29105"/>
    </ligand>
</feature>
<keyword evidence="5 13" id="KW-0436">Ligase</keyword>
<reference evidence="15 16" key="1">
    <citation type="submission" date="2020-02" db="EMBL/GenBank/DDBJ databases">
        <authorList>
            <person name="Zheng R.K."/>
            <person name="Sun C.M."/>
        </authorList>
    </citation>
    <scope>NUCLEOTIDE SEQUENCE [LARGE SCALE GENOMIC DNA]</scope>
    <source>
        <strain evidence="16">zrk13</strain>
    </source>
</reference>
<evidence type="ECO:0000256" key="5">
    <source>
        <dbReference type="ARBA" id="ARBA00022598"/>
    </source>
</evidence>
<keyword evidence="8 13" id="KW-0862">Zinc</keyword>
<keyword evidence="16" id="KW-1185">Reference proteome</keyword>
<comment type="subunit">
    <text evidence="3 13">Monomer.</text>
</comment>
<dbReference type="InterPro" id="IPR032678">
    <property type="entry name" value="tRNA-synt_1_cat_dom"/>
</dbReference>
<evidence type="ECO:0000313" key="16">
    <source>
        <dbReference type="Proteomes" id="UP000514720"/>
    </source>
</evidence>
<dbReference type="Pfam" id="PF09190">
    <property type="entry name" value="DALR_2"/>
    <property type="match status" value="1"/>
</dbReference>
<proteinExistence type="inferred from homology"/>
<evidence type="ECO:0000313" key="15">
    <source>
        <dbReference type="EMBL" id="QMS85326.1"/>
    </source>
</evidence>
<dbReference type="Gene3D" id="1.20.120.1910">
    <property type="entry name" value="Cysteine-tRNA ligase, C-terminal anti-codon recognition domain"/>
    <property type="match status" value="1"/>
</dbReference>
<feature type="short sequence motif" description="'HIGH' region" evidence="13">
    <location>
        <begin position="29"/>
        <end position="39"/>
    </location>
</feature>
<feature type="domain" description="Cysteinyl-tRNA synthetase class Ia DALR" evidence="14">
    <location>
        <begin position="347"/>
        <end position="405"/>
    </location>
</feature>
<dbReference type="PANTHER" id="PTHR10890:SF3">
    <property type="entry name" value="CYSTEINE--TRNA LIGASE, CYTOPLASMIC"/>
    <property type="match status" value="1"/>
</dbReference>
<keyword evidence="6 13" id="KW-0479">Metal-binding</keyword>
<feature type="short sequence motif" description="'KMSKS' region" evidence="13">
    <location>
        <begin position="263"/>
        <end position="267"/>
    </location>
</feature>
<feature type="binding site" evidence="13">
    <location>
        <position position="231"/>
    </location>
    <ligand>
        <name>Zn(2+)</name>
        <dbReference type="ChEBI" id="CHEBI:29105"/>
    </ligand>
</feature>
<comment type="subcellular location">
    <subcellularLocation>
        <location evidence="1 13">Cytoplasm</location>
    </subcellularLocation>
</comment>
<evidence type="ECO:0000256" key="8">
    <source>
        <dbReference type="ARBA" id="ARBA00022833"/>
    </source>
</evidence>
<keyword evidence="11 13" id="KW-0030">Aminoacyl-tRNA synthetase</keyword>
<gene>
    <name evidence="13" type="primary">cysS</name>
    <name evidence="15" type="ORF">G4Z02_06020</name>
</gene>
<evidence type="ECO:0000256" key="11">
    <source>
        <dbReference type="ARBA" id="ARBA00023146"/>
    </source>
</evidence>
<dbReference type="KEGG" id="xcl:G4Z02_06020"/>
<keyword evidence="4 13" id="KW-0963">Cytoplasm</keyword>
<dbReference type="Gene3D" id="3.40.50.620">
    <property type="entry name" value="HUPs"/>
    <property type="match status" value="1"/>
</dbReference>
<dbReference type="Pfam" id="PF01406">
    <property type="entry name" value="tRNA-synt_1e"/>
    <property type="match status" value="1"/>
</dbReference>
<evidence type="ECO:0000256" key="6">
    <source>
        <dbReference type="ARBA" id="ARBA00022723"/>
    </source>
</evidence>
<comment type="catalytic activity">
    <reaction evidence="12 13">
        <text>tRNA(Cys) + L-cysteine + ATP = L-cysteinyl-tRNA(Cys) + AMP + diphosphate</text>
        <dbReference type="Rhea" id="RHEA:17773"/>
        <dbReference type="Rhea" id="RHEA-COMP:9661"/>
        <dbReference type="Rhea" id="RHEA-COMP:9679"/>
        <dbReference type="ChEBI" id="CHEBI:30616"/>
        <dbReference type="ChEBI" id="CHEBI:33019"/>
        <dbReference type="ChEBI" id="CHEBI:35235"/>
        <dbReference type="ChEBI" id="CHEBI:78442"/>
        <dbReference type="ChEBI" id="CHEBI:78517"/>
        <dbReference type="ChEBI" id="CHEBI:456215"/>
        <dbReference type="EC" id="6.1.1.16"/>
    </reaction>
</comment>
<evidence type="ECO:0000256" key="1">
    <source>
        <dbReference type="ARBA" id="ARBA00004496"/>
    </source>
</evidence>
<dbReference type="EC" id="6.1.1.16" evidence="13"/>
<dbReference type="GO" id="GO:0005524">
    <property type="term" value="F:ATP binding"/>
    <property type="evidence" value="ECO:0007669"/>
    <property type="project" value="UniProtKB-UniRule"/>
</dbReference>
<evidence type="ECO:0000256" key="13">
    <source>
        <dbReference type="HAMAP-Rule" id="MF_00041"/>
    </source>
</evidence>
<dbReference type="EMBL" id="CP048914">
    <property type="protein sequence ID" value="QMS85326.1"/>
    <property type="molecule type" value="Genomic_DNA"/>
</dbReference>
<evidence type="ECO:0000256" key="7">
    <source>
        <dbReference type="ARBA" id="ARBA00022741"/>
    </source>
</evidence>
<dbReference type="SUPFAM" id="SSF52374">
    <property type="entry name" value="Nucleotidylyl transferase"/>
    <property type="match status" value="1"/>
</dbReference>
<evidence type="ECO:0000256" key="10">
    <source>
        <dbReference type="ARBA" id="ARBA00022917"/>
    </source>
</evidence>
<feature type="binding site" evidence="13">
    <location>
        <position position="266"/>
    </location>
    <ligand>
        <name>ATP</name>
        <dbReference type="ChEBI" id="CHEBI:30616"/>
    </ligand>
</feature>
<dbReference type="InterPro" id="IPR015273">
    <property type="entry name" value="Cys-tRNA-synt_Ia_DALR"/>
</dbReference>
<dbReference type="InterPro" id="IPR024909">
    <property type="entry name" value="Cys-tRNA/MSH_ligase"/>
</dbReference>
<dbReference type="HAMAP" id="MF_00041">
    <property type="entry name" value="Cys_tRNA_synth"/>
    <property type="match status" value="1"/>
</dbReference>
<dbReference type="Proteomes" id="UP000514720">
    <property type="component" value="Chromosome"/>
</dbReference>
<dbReference type="NCBIfam" id="TIGR00435">
    <property type="entry name" value="cysS"/>
    <property type="match status" value="1"/>
</dbReference>
<organism evidence="15 16">
    <name type="scientific">Candidatus Xianfuyuplasma coldseepsis</name>
    <dbReference type="NCBI Taxonomy" id="2782163"/>
    <lineage>
        <taxon>Bacteria</taxon>
        <taxon>Bacillati</taxon>
        <taxon>Mycoplasmatota</taxon>
        <taxon>Mollicutes</taxon>
        <taxon>Candidatus Izemoplasmatales</taxon>
        <taxon>Candidatus Izemoplasmataceae</taxon>
        <taxon>Candidatus Xianfuyuplasma</taxon>
    </lineage>
</organism>
<comment type="cofactor">
    <cofactor evidence="13">
        <name>Zn(2+)</name>
        <dbReference type="ChEBI" id="CHEBI:29105"/>
    </cofactor>
    <text evidence="13">Binds 1 zinc ion per subunit.</text>
</comment>
<dbReference type="SMART" id="SM00840">
    <property type="entry name" value="DALR_2"/>
    <property type="match status" value="1"/>
</dbReference>